<proteinExistence type="inferred from homology"/>
<evidence type="ECO:0000259" key="3">
    <source>
        <dbReference type="Pfam" id="PF02769"/>
    </source>
</evidence>
<dbReference type="SUPFAM" id="SSF56042">
    <property type="entry name" value="PurM C-terminal domain-like"/>
    <property type="match status" value="1"/>
</dbReference>
<dbReference type="GO" id="GO:0051604">
    <property type="term" value="P:protein maturation"/>
    <property type="evidence" value="ECO:0007669"/>
    <property type="project" value="TreeGrafter"/>
</dbReference>
<name>A0A2T0BCU3_9CLOT</name>
<evidence type="ECO:0000256" key="1">
    <source>
        <dbReference type="ARBA" id="ARBA00006243"/>
    </source>
</evidence>
<dbReference type="OrthoDB" id="9801934at2"/>
<evidence type="ECO:0000313" key="5">
    <source>
        <dbReference type="Proteomes" id="UP000237798"/>
    </source>
</evidence>
<dbReference type="NCBIfam" id="TIGR02124">
    <property type="entry name" value="hypE"/>
    <property type="match status" value="1"/>
</dbReference>
<dbReference type="InterPro" id="IPR036676">
    <property type="entry name" value="PurM-like_C_sf"/>
</dbReference>
<evidence type="ECO:0000313" key="4">
    <source>
        <dbReference type="EMBL" id="PRR81662.1"/>
    </source>
</evidence>
<accession>A0A2T0BCU3</accession>
<sequence>MDKTVTLAHGAGGKQTSELIDQVFRSHFSNPDLTADDAAVLNINGDKLAFTTDGFIVSPWEFPGGNIGKLSICGTVNDLSCMGARPLYLSCAFVIEEGFPMDNLEKIAAAMEKTAGEAGVKIAAGDTKVAGKGQVDGVFITTTGIGRIMDGVNTSGFNAKPGDAIIATGDIGRHGCTVLLARNEFGIDADVASDCAPLWETVKSMLHVSKDIHVIRDATRGGVGTVLYEIAEQSKVGIRLNSNSIPVAEAVKGVCGMLGLEPLYLACEGRLVVFAPKEIAPELVDILRKGKYSSNAAIIGQVTQDMPGRVIVKTEIGAETLLPPPGGELLPRIC</sequence>
<feature type="domain" description="PurM-like C-terminal" evidence="3">
    <location>
        <begin position="160"/>
        <end position="312"/>
    </location>
</feature>
<dbReference type="EMBL" id="PVXP01000066">
    <property type="protein sequence ID" value="PRR81662.1"/>
    <property type="molecule type" value="Genomic_DNA"/>
</dbReference>
<dbReference type="InterPro" id="IPR010918">
    <property type="entry name" value="PurM-like_C_dom"/>
</dbReference>
<dbReference type="Pfam" id="PF00586">
    <property type="entry name" value="AIRS"/>
    <property type="match status" value="1"/>
</dbReference>
<dbReference type="InterPro" id="IPR011854">
    <property type="entry name" value="HypE"/>
</dbReference>
<dbReference type="PANTHER" id="PTHR30303">
    <property type="entry name" value="HYDROGENASE ISOENZYMES FORMATION PROTEIN HYPE"/>
    <property type="match status" value="1"/>
</dbReference>
<dbReference type="InterPro" id="IPR036921">
    <property type="entry name" value="PurM-like_N_sf"/>
</dbReference>
<dbReference type="PANTHER" id="PTHR30303:SF0">
    <property type="entry name" value="CARBAMOYL DEHYDRATASE HYPE"/>
    <property type="match status" value="1"/>
</dbReference>
<feature type="domain" description="PurM-like N-terminal" evidence="2">
    <location>
        <begin position="36"/>
        <end position="148"/>
    </location>
</feature>
<dbReference type="Proteomes" id="UP000237798">
    <property type="component" value="Unassembled WGS sequence"/>
</dbReference>
<organism evidence="4 5">
    <name type="scientific">Clostridium luticellarii</name>
    <dbReference type="NCBI Taxonomy" id="1691940"/>
    <lineage>
        <taxon>Bacteria</taxon>
        <taxon>Bacillati</taxon>
        <taxon>Bacillota</taxon>
        <taxon>Clostridia</taxon>
        <taxon>Eubacteriales</taxon>
        <taxon>Clostridiaceae</taxon>
        <taxon>Clostridium</taxon>
    </lineage>
</organism>
<dbReference type="AlphaFoldDB" id="A0A2T0BCU3"/>
<gene>
    <name evidence="4" type="primary">hypE_2</name>
    <name evidence="4" type="ORF">CLLU_30630</name>
</gene>
<dbReference type="Gene3D" id="3.30.1330.10">
    <property type="entry name" value="PurM-like, N-terminal domain"/>
    <property type="match status" value="1"/>
</dbReference>
<dbReference type="SUPFAM" id="SSF55326">
    <property type="entry name" value="PurM N-terminal domain-like"/>
    <property type="match status" value="1"/>
</dbReference>
<comment type="similarity">
    <text evidence="1">Belongs to the HypE family.</text>
</comment>
<dbReference type="RefSeq" id="WP_106010623.1">
    <property type="nucleotide sequence ID" value="NZ_JALCPJ010000049.1"/>
</dbReference>
<keyword evidence="5" id="KW-1185">Reference proteome</keyword>
<dbReference type="Gene3D" id="3.90.650.10">
    <property type="entry name" value="PurM-like C-terminal domain"/>
    <property type="match status" value="1"/>
</dbReference>
<evidence type="ECO:0000259" key="2">
    <source>
        <dbReference type="Pfam" id="PF00586"/>
    </source>
</evidence>
<dbReference type="PIRSF" id="PIRSF005644">
    <property type="entry name" value="Hdrgns_mtr_HypE"/>
    <property type="match status" value="1"/>
</dbReference>
<dbReference type="CDD" id="cd02197">
    <property type="entry name" value="HypE"/>
    <property type="match status" value="1"/>
</dbReference>
<protein>
    <submittedName>
        <fullName evidence="4">Hydrogenase isoenzymes formation protein HypE</fullName>
    </submittedName>
</protein>
<dbReference type="InterPro" id="IPR016188">
    <property type="entry name" value="PurM-like_N"/>
</dbReference>
<reference evidence="4 5" key="1">
    <citation type="submission" date="2018-03" db="EMBL/GenBank/DDBJ databases">
        <title>Genome sequence of Clostridium luticellarii DSM 29923.</title>
        <authorList>
            <person name="Poehlein A."/>
            <person name="Daniel R."/>
        </authorList>
    </citation>
    <scope>NUCLEOTIDE SEQUENCE [LARGE SCALE GENOMIC DNA]</scope>
    <source>
        <strain evidence="4 5">DSM 29923</strain>
    </source>
</reference>
<dbReference type="Pfam" id="PF02769">
    <property type="entry name" value="AIRS_C"/>
    <property type="match status" value="1"/>
</dbReference>
<comment type="caution">
    <text evidence="4">The sequence shown here is derived from an EMBL/GenBank/DDBJ whole genome shotgun (WGS) entry which is preliminary data.</text>
</comment>